<keyword evidence="2" id="KW-1185">Reference proteome</keyword>
<protein>
    <submittedName>
        <fullName evidence="1">Uncharacterized protein</fullName>
    </submittedName>
</protein>
<evidence type="ECO:0000313" key="2">
    <source>
        <dbReference type="Proteomes" id="UP001162992"/>
    </source>
</evidence>
<gene>
    <name evidence="1" type="ORF">O6H91_10G005700</name>
</gene>
<proteinExistence type="predicted"/>
<organism evidence="1 2">
    <name type="scientific">Diphasiastrum complanatum</name>
    <name type="common">Issler's clubmoss</name>
    <name type="synonym">Lycopodium complanatum</name>
    <dbReference type="NCBI Taxonomy" id="34168"/>
    <lineage>
        <taxon>Eukaryota</taxon>
        <taxon>Viridiplantae</taxon>
        <taxon>Streptophyta</taxon>
        <taxon>Embryophyta</taxon>
        <taxon>Tracheophyta</taxon>
        <taxon>Lycopodiopsida</taxon>
        <taxon>Lycopodiales</taxon>
        <taxon>Lycopodiaceae</taxon>
        <taxon>Lycopodioideae</taxon>
        <taxon>Diphasiastrum</taxon>
    </lineage>
</organism>
<dbReference type="Proteomes" id="UP001162992">
    <property type="component" value="Chromosome 10"/>
</dbReference>
<reference evidence="2" key="1">
    <citation type="journal article" date="2024" name="Proc. Natl. Acad. Sci. U.S.A.">
        <title>Extraordinary preservation of gene collinearity over three hundred million years revealed in homosporous lycophytes.</title>
        <authorList>
            <person name="Li C."/>
            <person name="Wickell D."/>
            <person name="Kuo L.Y."/>
            <person name="Chen X."/>
            <person name="Nie B."/>
            <person name="Liao X."/>
            <person name="Peng D."/>
            <person name="Ji J."/>
            <person name="Jenkins J."/>
            <person name="Williams M."/>
            <person name="Shu S."/>
            <person name="Plott C."/>
            <person name="Barry K."/>
            <person name="Rajasekar S."/>
            <person name="Grimwood J."/>
            <person name="Han X."/>
            <person name="Sun S."/>
            <person name="Hou Z."/>
            <person name="He W."/>
            <person name="Dai G."/>
            <person name="Sun C."/>
            <person name="Schmutz J."/>
            <person name="Leebens-Mack J.H."/>
            <person name="Li F.W."/>
            <person name="Wang L."/>
        </authorList>
    </citation>
    <scope>NUCLEOTIDE SEQUENCE [LARGE SCALE GENOMIC DNA]</scope>
    <source>
        <strain evidence="2">cv. PW_Plant_1</strain>
    </source>
</reference>
<comment type="caution">
    <text evidence="1">The sequence shown here is derived from an EMBL/GenBank/DDBJ whole genome shotgun (WGS) entry which is preliminary data.</text>
</comment>
<evidence type="ECO:0000313" key="1">
    <source>
        <dbReference type="EMBL" id="KAJ7540218.1"/>
    </source>
</evidence>
<sequence>MADQLQQVEGQVETDVLAAGRSACYKVRDQFYECIEKTKSTPTEVASVGLLYPKECKSSRIEYEKKCRPTWIKHFDRLYCGKKRVRRLLDKDGGRGGPISLPQRSTFDR</sequence>
<name>A0ACC2CE85_DIPCM</name>
<dbReference type="EMBL" id="CM055101">
    <property type="protein sequence ID" value="KAJ7540218.1"/>
    <property type="molecule type" value="Genomic_DNA"/>
</dbReference>
<accession>A0ACC2CE85</accession>